<dbReference type="InterPro" id="IPR052190">
    <property type="entry name" value="Euk-Arch_PrmC-MTase"/>
</dbReference>
<dbReference type="InterPro" id="IPR007848">
    <property type="entry name" value="Small_mtfrase_dom"/>
</dbReference>
<evidence type="ECO:0000259" key="5">
    <source>
        <dbReference type="Pfam" id="PF05175"/>
    </source>
</evidence>
<dbReference type="GO" id="GO:0035657">
    <property type="term" value="C:eRF1 methyltransferase complex"/>
    <property type="evidence" value="ECO:0007669"/>
    <property type="project" value="TreeGrafter"/>
</dbReference>
<sequence>MLIRPPWVYRPQMDTWLLARALSEAGIPRGGHVLDVCTGSGALAIAAARSGAAAVTAVDISRSAAVSAWLNCRIRGIGAEVIRGDFSCALRGRRFDLVLANPPYVPAPAGAGHHGPARAWNAGASGRAALDRLCRMMPELLKPRGAALVVHSMLSDPDSTLTQLRDTGLKAAIVARHTVPFGPVLRGRADWLASIGLIEPGQDKEDLVVIRADRIRK</sequence>
<dbReference type="GO" id="GO:0008276">
    <property type="term" value="F:protein methyltransferase activity"/>
    <property type="evidence" value="ECO:0007669"/>
    <property type="project" value="TreeGrafter"/>
</dbReference>
<keyword evidence="4" id="KW-0949">S-adenosyl-L-methionine</keyword>
<dbReference type="AlphaFoldDB" id="A0A285KQM2"/>
<dbReference type="OrthoDB" id="8746524at2"/>
<feature type="domain" description="Methyltransferase small" evidence="5">
    <location>
        <begin position="15"/>
        <end position="104"/>
    </location>
</feature>
<dbReference type="GO" id="GO:0032259">
    <property type="term" value="P:methylation"/>
    <property type="evidence" value="ECO:0007669"/>
    <property type="project" value="UniProtKB-KW"/>
</dbReference>
<dbReference type="Gene3D" id="3.40.50.150">
    <property type="entry name" value="Vaccinia Virus protein VP39"/>
    <property type="match status" value="1"/>
</dbReference>
<dbReference type="NCBIfam" id="TIGR00537">
    <property type="entry name" value="hemK_rel_arch"/>
    <property type="match status" value="1"/>
</dbReference>
<dbReference type="GO" id="GO:0003676">
    <property type="term" value="F:nucleic acid binding"/>
    <property type="evidence" value="ECO:0007669"/>
    <property type="project" value="InterPro"/>
</dbReference>
<protein>
    <submittedName>
        <fullName evidence="6">Release factor glutamine methyltransferase</fullName>
    </submittedName>
</protein>
<comment type="similarity">
    <text evidence="1">Belongs to the eukaryotic/archaeal PrmC-related family.</text>
</comment>
<evidence type="ECO:0000256" key="4">
    <source>
        <dbReference type="ARBA" id="ARBA00022691"/>
    </source>
</evidence>
<evidence type="ECO:0000313" key="6">
    <source>
        <dbReference type="EMBL" id="SNY74513.1"/>
    </source>
</evidence>
<dbReference type="EMBL" id="OBEG01000001">
    <property type="protein sequence ID" value="SNY74513.1"/>
    <property type="molecule type" value="Genomic_DNA"/>
</dbReference>
<accession>A0A285KQM2</accession>
<dbReference type="PANTHER" id="PTHR45875:SF1">
    <property type="entry name" value="METHYLTRANSFERASE N6AMT1"/>
    <property type="match status" value="1"/>
</dbReference>
<dbReference type="GO" id="GO:0008170">
    <property type="term" value="F:N-methyltransferase activity"/>
    <property type="evidence" value="ECO:0007669"/>
    <property type="project" value="UniProtKB-ARBA"/>
</dbReference>
<dbReference type="InterPro" id="IPR029063">
    <property type="entry name" value="SAM-dependent_MTases_sf"/>
</dbReference>
<keyword evidence="3 6" id="KW-0808">Transferase</keyword>
<dbReference type="SUPFAM" id="SSF53335">
    <property type="entry name" value="S-adenosyl-L-methionine-dependent methyltransferases"/>
    <property type="match status" value="1"/>
</dbReference>
<evidence type="ECO:0000256" key="1">
    <source>
        <dbReference type="ARBA" id="ARBA00006149"/>
    </source>
</evidence>
<dbReference type="PROSITE" id="PS00092">
    <property type="entry name" value="N6_MTASE"/>
    <property type="match status" value="1"/>
</dbReference>
<evidence type="ECO:0000256" key="3">
    <source>
        <dbReference type="ARBA" id="ARBA00022679"/>
    </source>
</evidence>
<dbReference type="CDD" id="cd02440">
    <property type="entry name" value="AdoMet_MTases"/>
    <property type="match status" value="1"/>
</dbReference>
<dbReference type="GO" id="GO:0008757">
    <property type="term" value="F:S-adenosylmethionine-dependent methyltransferase activity"/>
    <property type="evidence" value="ECO:0007669"/>
    <property type="project" value="TreeGrafter"/>
</dbReference>
<keyword evidence="2 6" id="KW-0489">Methyltransferase</keyword>
<dbReference type="InterPro" id="IPR004557">
    <property type="entry name" value="PrmC-related"/>
</dbReference>
<dbReference type="Pfam" id="PF05175">
    <property type="entry name" value="MTS"/>
    <property type="match status" value="1"/>
</dbReference>
<evidence type="ECO:0000313" key="7">
    <source>
        <dbReference type="Proteomes" id="UP000219565"/>
    </source>
</evidence>
<keyword evidence="7" id="KW-1185">Reference proteome</keyword>
<dbReference type="PANTHER" id="PTHR45875">
    <property type="entry name" value="METHYLTRANSFERASE N6AMT1"/>
    <property type="match status" value="1"/>
</dbReference>
<organism evidence="6 7">
    <name type="scientific">Nocardia amikacinitolerans</name>
    <dbReference type="NCBI Taxonomy" id="756689"/>
    <lineage>
        <taxon>Bacteria</taxon>
        <taxon>Bacillati</taxon>
        <taxon>Actinomycetota</taxon>
        <taxon>Actinomycetes</taxon>
        <taxon>Mycobacteriales</taxon>
        <taxon>Nocardiaceae</taxon>
        <taxon>Nocardia</taxon>
    </lineage>
</organism>
<gene>
    <name evidence="6" type="ORF">SAMN04244553_0268</name>
</gene>
<name>A0A285KQM2_9NOCA</name>
<evidence type="ECO:0000256" key="2">
    <source>
        <dbReference type="ARBA" id="ARBA00022603"/>
    </source>
</evidence>
<dbReference type="STRING" id="1379680.GCA_001612615_00755"/>
<proteinExistence type="inferred from homology"/>
<dbReference type="InterPro" id="IPR002052">
    <property type="entry name" value="DNA_methylase_N6_adenine_CS"/>
</dbReference>
<dbReference type="RefSeq" id="WP_067779242.1">
    <property type="nucleotide sequence ID" value="NZ_JAMTCV010000002.1"/>
</dbReference>
<dbReference type="Proteomes" id="UP000219565">
    <property type="component" value="Unassembled WGS sequence"/>
</dbReference>
<reference evidence="6 7" key="1">
    <citation type="submission" date="2017-09" db="EMBL/GenBank/DDBJ databases">
        <authorList>
            <person name="Ehlers B."/>
            <person name="Leendertz F.H."/>
        </authorList>
    </citation>
    <scope>NUCLEOTIDE SEQUENCE [LARGE SCALE GENOMIC DNA]</scope>
    <source>
        <strain evidence="6 7">DSM 45537</strain>
    </source>
</reference>